<dbReference type="PANTHER" id="PTHR35333:SF3">
    <property type="entry name" value="BETA-LACTAMASE-TYPE TRANSPEPTIDASE FOLD CONTAINING PROTEIN"/>
    <property type="match status" value="1"/>
</dbReference>
<evidence type="ECO:0000313" key="5">
    <source>
        <dbReference type="Proteomes" id="UP000179221"/>
    </source>
</evidence>
<evidence type="ECO:0000259" key="3">
    <source>
        <dbReference type="Pfam" id="PF13354"/>
    </source>
</evidence>
<dbReference type="GO" id="GO:0008800">
    <property type="term" value="F:beta-lactamase activity"/>
    <property type="evidence" value="ECO:0007669"/>
    <property type="project" value="InterPro"/>
</dbReference>
<organism evidence="4 5">
    <name type="scientific">Candidatus Woesebacteria bacterium RIFCSPHIGHO2_01_FULL_40_22</name>
    <dbReference type="NCBI Taxonomy" id="1802499"/>
    <lineage>
        <taxon>Bacteria</taxon>
        <taxon>Candidatus Woeseibacteriota</taxon>
    </lineage>
</organism>
<protein>
    <recommendedName>
        <fullName evidence="3">Beta-lactamase class A catalytic domain-containing protein</fullName>
    </recommendedName>
</protein>
<reference evidence="4 5" key="1">
    <citation type="journal article" date="2016" name="Nat. Commun.">
        <title>Thousands of microbial genomes shed light on interconnected biogeochemical processes in an aquifer system.</title>
        <authorList>
            <person name="Anantharaman K."/>
            <person name="Brown C.T."/>
            <person name="Hug L.A."/>
            <person name="Sharon I."/>
            <person name="Castelle C.J."/>
            <person name="Probst A.J."/>
            <person name="Thomas B.C."/>
            <person name="Singh A."/>
            <person name="Wilkins M.J."/>
            <person name="Karaoz U."/>
            <person name="Brodie E.L."/>
            <person name="Williams K.H."/>
            <person name="Hubbard S.S."/>
            <person name="Banfield J.F."/>
        </authorList>
    </citation>
    <scope>NUCLEOTIDE SEQUENCE [LARGE SCALE GENOMIC DNA]</scope>
</reference>
<dbReference type="GO" id="GO:0030655">
    <property type="term" value="P:beta-lactam antibiotic catabolic process"/>
    <property type="evidence" value="ECO:0007669"/>
    <property type="project" value="InterPro"/>
</dbReference>
<comment type="caution">
    <text evidence="4">The sequence shown here is derived from an EMBL/GenBank/DDBJ whole genome shotgun (WGS) entry which is preliminary data.</text>
</comment>
<dbReference type="Proteomes" id="UP000179221">
    <property type="component" value="Unassembled WGS sequence"/>
</dbReference>
<name>A0A1F7YJT4_9BACT</name>
<evidence type="ECO:0000313" key="4">
    <source>
        <dbReference type="EMBL" id="OGM26795.1"/>
    </source>
</evidence>
<accession>A0A1F7YJT4</accession>
<dbReference type="EMBL" id="MGGL01000009">
    <property type="protein sequence ID" value="OGM26795.1"/>
    <property type="molecule type" value="Genomic_DNA"/>
</dbReference>
<feature type="region of interest" description="Disordered" evidence="1">
    <location>
        <begin position="21"/>
        <end position="53"/>
    </location>
</feature>
<feature type="transmembrane region" description="Helical" evidence="2">
    <location>
        <begin position="66"/>
        <end position="84"/>
    </location>
</feature>
<dbReference type="InterPro" id="IPR045155">
    <property type="entry name" value="Beta-lactam_cat"/>
</dbReference>
<sequence>MVLFKKTKKINEDDYDEELVEKPLRRRPKSKDFKDLKSENKQSLADNVGRRKRKEPPREWSRIDRILLLTLLIFTAGTSFYLALDAREGKFPGLPKFGIPKISSPFWGEETIVITGKKKDEEKALEVTQKFKDATSYLSGVYGFYVIELSSGFTYGEYEDEVFEAASLIKLPVIVGMFMEAEKGNIDLDTKYKLTASDKVVGSGSLYGKPVGYETTYRNLVGLMGKQSDNTAFNICRKLLGEEKIKEIISDIGLTSTNLAENATTPKDIGVIFEKLWKASLPAPERSNPSVTRGETLRAGGGQTTILTEKSANEILGYLTDTVFENWLAGGVPENIRVAHKYGREVHVVNDGGIIYADLRFREPQGSEKDLQPGGGPYVAVIMTKGVVEKEADEVIPKLSEIIYQGETSVK</sequence>
<feature type="compositionally biased region" description="Basic and acidic residues" evidence="1">
    <location>
        <begin position="30"/>
        <end position="40"/>
    </location>
</feature>
<evidence type="ECO:0000256" key="1">
    <source>
        <dbReference type="SAM" id="MobiDB-lite"/>
    </source>
</evidence>
<proteinExistence type="predicted"/>
<dbReference type="Gene3D" id="3.40.710.10">
    <property type="entry name" value="DD-peptidase/beta-lactamase superfamily"/>
    <property type="match status" value="1"/>
</dbReference>
<dbReference type="GO" id="GO:0046677">
    <property type="term" value="P:response to antibiotic"/>
    <property type="evidence" value="ECO:0007669"/>
    <property type="project" value="InterPro"/>
</dbReference>
<evidence type="ECO:0000256" key="2">
    <source>
        <dbReference type="SAM" id="Phobius"/>
    </source>
</evidence>
<dbReference type="InterPro" id="IPR000871">
    <property type="entry name" value="Beta-lactam_class-A"/>
</dbReference>
<dbReference type="InterPro" id="IPR012338">
    <property type="entry name" value="Beta-lactam/transpept-like"/>
</dbReference>
<dbReference type="Pfam" id="PF13354">
    <property type="entry name" value="Beta-lactamase2"/>
    <property type="match status" value="1"/>
</dbReference>
<dbReference type="PANTHER" id="PTHR35333">
    <property type="entry name" value="BETA-LACTAMASE"/>
    <property type="match status" value="1"/>
</dbReference>
<keyword evidence="2" id="KW-1133">Transmembrane helix</keyword>
<feature type="domain" description="Beta-lactamase class A catalytic" evidence="3">
    <location>
        <begin position="143"/>
        <end position="357"/>
    </location>
</feature>
<keyword evidence="2" id="KW-0812">Transmembrane</keyword>
<gene>
    <name evidence="4" type="ORF">A2628_04545</name>
</gene>
<dbReference type="SUPFAM" id="SSF56601">
    <property type="entry name" value="beta-lactamase/transpeptidase-like"/>
    <property type="match status" value="1"/>
</dbReference>
<dbReference type="AlphaFoldDB" id="A0A1F7YJT4"/>
<keyword evidence="2" id="KW-0472">Membrane</keyword>